<keyword evidence="4 9" id="KW-0547">Nucleotide-binding</keyword>
<dbReference type="FunFam" id="1.10.510.10:FF:000571">
    <property type="entry name" value="Maternal embryonic leucine zipper kinase"/>
    <property type="match status" value="1"/>
</dbReference>
<dbReference type="InParanoid" id="A0A2P6NY90"/>
<evidence type="ECO:0000256" key="8">
    <source>
        <dbReference type="ARBA" id="ARBA00048679"/>
    </source>
</evidence>
<feature type="binding site" evidence="9">
    <location>
        <position position="210"/>
    </location>
    <ligand>
        <name>ATP</name>
        <dbReference type="ChEBI" id="CHEBI:30616"/>
    </ligand>
</feature>
<dbReference type="SMART" id="SM00239">
    <property type="entry name" value="C2"/>
    <property type="match status" value="1"/>
</dbReference>
<evidence type="ECO:0000259" key="12">
    <source>
        <dbReference type="PROSITE" id="PS50011"/>
    </source>
</evidence>
<feature type="domain" description="C2" evidence="11">
    <location>
        <begin position="1"/>
        <end position="104"/>
    </location>
</feature>
<keyword evidence="6 9" id="KW-0067">ATP-binding</keyword>
<evidence type="ECO:0000256" key="2">
    <source>
        <dbReference type="ARBA" id="ARBA00022527"/>
    </source>
</evidence>
<keyword evidence="3" id="KW-0808">Transferase</keyword>
<dbReference type="InterPro" id="IPR035892">
    <property type="entry name" value="C2_domain_sf"/>
</dbReference>
<keyword evidence="2 10" id="KW-0723">Serine/threonine-protein kinase</keyword>
<organism evidence="13 14">
    <name type="scientific">Planoprotostelium fungivorum</name>
    <dbReference type="NCBI Taxonomy" id="1890364"/>
    <lineage>
        <taxon>Eukaryota</taxon>
        <taxon>Amoebozoa</taxon>
        <taxon>Evosea</taxon>
        <taxon>Variosea</taxon>
        <taxon>Cavosteliida</taxon>
        <taxon>Cavosteliaceae</taxon>
        <taxon>Planoprotostelium</taxon>
    </lineage>
</organism>
<name>A0A2P6NY90_9EUKA</name>
<evidence type="ECO:0000313" key="14">
    <source>
        <dbReference type="Proteomes" id="UP000241769"/>
    </source>
</evidence>
<dbReference type="SMART" id="SM00220">
    <property type="entry name" value="S_TKc"/>
    <property type="match status" value="1"/>
</dbReference>
<evidence type="ECO:0000313" key="13">
    <source>
        <dbReference type="EMBL" id="PRP88909.1"/>
    </source>
</evidence>
<accession>A0A2P6NY90</accession>
<dbReference type="CDD" id="cd00030">
    <property type="entry name" value="C2"/>
    <property type="match status" value="1"/>
</dbReference>
<keyword evidence="5" id="KW-0418">Kinase</keyword>
<keyword evidence="14" id="KW-1185">Reference proteome</keyword>
<dbReference type="Pfam" id="PF00168">
    <property type="entry name" value="C2"/>
    <property type="match status" value="1"/>
</dbReference>
<dbReference type="Pfam" id="PF00069">
    <property type="entry name" value="Pkinase"/>
    <property type="match status" value="1"/>
</dbReference>
<dbReference type="Gene3D" id="2.60.40.150">
    <property type="entry name" value="C2 domain"/>
    <property type="match status" value="1"/>
</dbReference>
<dbReference type="GO" id="GO:0004674">
    <property type="term" value="F:protein serine/threonine kinase activity"/>
    <property type="evidence" value="ECO:0007669"/>
    <property type="project" value="UniProtKB-KW"/>
</dbReference>
<sequence length="485" mass="54597">MTFDTFNVTVIEAKNIAGTDKSGHSDAYVQLKSTFNKQSFKTKVVKKTNAPKWSQSFSFFTSKAEGEIQLRILDKVFIGKDELLAELNLRLEDFTDGQEQTKWFPLQNESNRRKKAGDKPGEIQLKIHFFGNTIPSSPKATKEEKAPEVQVAAPVAEKAVVAPATDKPMGSDAGKTIDEKYTLGKVVGRGAFSVVKEGIRKASGKRYAVKCISKKLIDKKELALLEREIDIMKKLQHPNIIQLMEVIDSPDTLYLILEFGGELFDAIVNKGPYSEEQTAKLVKQILEAVQYIHAHGIAHRDLKPENLLLSGEEGKEEFVKIADFGLSKDFGAEQLQTSCGTPDYVAPEVLMGDPYDMSVDVWSIGVITYVLLCGFPPFYGETQKELFENIMNGNYDFPDPEWKEVSAEAKGFIKKILVVNPEERYTADACLSDPWIKDLTNRNKDLKRLQSFSVKKFKEYTQNRKVRDICDIRLMVCRIKQGKGP</sequence>
<dbReference type="EC" id="2.7.11.1" evidence="1"/>
<evidence type="ECO:0000256" key="4">
    <source>
        <dbReference type="ARBA" id="ARBA00022741"/>
    </source>
</evidence>
<dbReference type="InterPro" id="IPR008271">
    <property type="entry name" value="Ser/Thr_kinase_AS"/>
</dbReference>
<comment type="caution">
    <text evidence="13">The sequence shown here is derived from an EMBL/GenBank/DDBJ whole genome shotgun (WGS) entry which is preliminary data.</text>
</comment>
<evidence type="ECO:0000256" key="3">
    <source>
        <dbReference type="ARBA" id="ARBA00022679"/>
    </source>
</evidence>
<comment type="similarity">
    <text evidence="10">Belongs to the protein kinase superfamily.</text>
</comment>
<evidence type="ECO:0000256" key="10">
    <source>
        <dbReference type="RuleBase" id="RU000304"/>
    </source>
</evidence>
<dbReference type="CDD" id="cd05117">
    <property type="entry name" value="STKc_CAMK"/>
    <property type="match status" value="1"/>
</dbReference>
<comment type="catalytic activity">
    <reaction evidence="8">
        <text>L-seryl-[protein] + ATP = O-phospho-L-seryl-[protein] + ADP + H(+)</text>
        <dbReference type="Rhea" id="RHEA:17989"/>
        <dbReference type="Rhea" id="RHEA-COMP:9863"/>
        <dbReference type="Rhea" id="RHEA-COMP:11604"/>
        <dbReference type="ChEBI" id="CHEBI:15378"/>
        <dbReference type="ChEBI" id="CHEBI:29999"/>
        <dbReference type="ChEBI" id="CHEBI:30616"/>
        <dbReference type="ChEBI" id="CHEBI:83421"/>
        <dbReference type="ChEBI" id="CHEBI:456216"/>
        <dbReference type="EC" id="2.7.11.1"/>
    </reaction>
</comment>
<dbReference type="PANTHER" id="PTHR24347">
    <property type="entry name" value="SERINE/THREONINE-PROTEIN KINASE"/>
    <property type="match status" value="1"/>
</dbReference>
<feature type="domain" description="Protein kinase" evidence="12">
    <location>
        <begin position="181"/>
        <end position="436"/>
    </location>
</feature>
<comment type="catalytic activity">
    <reaction evidence="7">
        <text>L-threonyl-[protein] + ATP = O-phospho-L-threonyl-[protein] + ADP + H(+)</text>
        <dbReference type="Rhea" id="RHEA:46608"/>
        <dbReference type="Rhea" id="RHEA-COMP:11060"/>
        <dbReference type="Rhea" id="RHEA-COMP:11605"/>
        <dbReference type="ChEBI" id="CHEBI:15378"/>
        <dbReference type="ChEBI" id="CHEBI:30013"/>
        <dbReference type="ChEBI" id="CHEBI:30616"/>
        <dbReference type="ChEBI" id="CHEBI:61977"/>
        <dbReference type="ChEBI" id="CHEBI:456216"/>
        <dbReference type="EC" id="2.7.11.1"/>
    </reaction>
</comment>
<dbReference type="Proteomes" id="UP000241769">
    <property type="component" value="Unassembled WGS sequence"/>
</dbReference>
<dbReference type="Gene3D" id="3.30.200.20">
    <property type="entry name" value="Phosphorylase Kinase, domain 1"/>
    <property type="match status" value="1"/>
</dbReference>
<dbReference type="STRING" id="1890364.A0A2P6NY90"/>
<evidence type="ECO:0000259" key="11">
    <source>
        <dbReference type="PROSITE" id="PS50004"/>
    </source>
</evidence>
<gene>
    <name evidence="13" type="ORF">PROFUN_00377</name>
</gene>
<dbReference type="OrthoDB" id="40902at2759"/>
<dbReference type="InterPro" id="IPR000008">
    <property type="entry name" value="C2_dom"/>
</dbReference>
<dbReference type="PROSITE" id="PS50004">
    <property type="entry name" value="C2"/>
    <property type="match status" value="1"/>
</dbReference>
<evidence type="ECO:0000256" key="9">
    <source>
        <dbReference type="PROSITE-ProRule" id="PRU10141"/>
    </source>
</evidence>
<dbReference type="AlphaFoldDB" id="A0A2P6NY90"/>
<dbReference type="EMBL" id="MDYQ01000007">
    <property type="protein sequence ID" value="PRP88909.1"/>
    <property type="molecule type" value="Genomic_DNA"/>
</dbReference>
<dbReference type="InterPro" id="IPR000719">
    <property type="entry name" value="Prot_kinase_dom"/>
</dbReference>
<reference evidence="13 14" key="1">
    <citation type="journal article" date="2018" name="Genome Biol. Evol.">
        <title>Multiple Roots of Fruiting Body Formation in Amoebozoa.</title>
        <authorList>
            <person name="Hillmann F."/>
            <person name="Forbes G."/>
            <person name="Novohradska S."/>
            <person name="Ferling I."/>
            <person name="Riege K."/>
            <person name="Groth M."/>
            <person name="Westermann M."/>
            <person name="Marz M."/>
            <person name="Spaller T."/>
            <person name="Winckler T."/>
            <person name="Schaap P."/>
            <person name="Glockner G."/>
        </authorList>
    </citation>
    <scope>NUCLEOTIDE SEQUENCE [LARGE SCALE GENOMIC DNA]</scope>
    <source>
        <strain evidence="13 14">Jena</strain>
    </source>
</reference>
<evidence type="ECO:0000256" key="6">
    <source>
        <dbReference type="ARBA" id="ARBA00022840"/>
    </source>
</evidence>
<protein>
    <recommendedName>
        <fullName evidence="1">non-specific serine/threonine protein kinase</fullName>
        <ecNumber evidence="1">2.7.11.1</ecNumber>
    </recommendedName>
</protein>
<dbReference type="PROSITE" id="PS00107">
    <property type="entry name" value="PROTEIN_KINASE_ATP"/>
    <property type="match status" value="1"/>
</dbReference>
<dbReference type="InterPro" id="IPR017441">
    <property type="entry name" value="Protein_kinase_ATP_BS"/>
</dbReference>
<dbReference type="PROSITE" id="PS00108">
    <property type="entry name" value="PROTEIN_KINASE_ST"/>
    <property type="match status" value="1"/>
</dbReference>
<evidence type="ECO:0000256" key="5">
    <source>
        <dbReference type="ARBA" id="ARBA00022777"/>
    </source>
</evidence>
<dbReference type="FunCoup" id="A0A2P6NY90">
    <property type="interactions" value="13"/>
</dbReference>
<dbReference type="SUPFAM" id="SSF56112">
    <property type="entry name" value="Protein kinase-like (PK-like)"/>
    <property type="match status" value="1"/>
</dbReference>
<dbReference type="PROSITE" id="PS50011">
    <property type="entry name" value="PROTEIN_KINASE_DOM"/>
    <property type="match status" value="1"/>
</dbReference>
<dbReference type="SUPFAM" id="SSF49562">
    <property type="entry name" value="C2 domain (Calcium/lipid-binding domain, CaLB)"/>
    <property type="match status" value="1"/>
</dbReference>
<dbReference type="InterPro" id="IPR011009">
    <property type="entry name" value="Kinase-like_dom_sf"/>
</dbReference>
<evidence type="ECO:0000256" key="7">
    <source>
        <dbReference type="ARBA" id="ARBA00047899"/>
    </source>
</evidence>
<proteinExistence type="inferred from homology"/>
<dbReference type="GO" id="GO:0005524">
    <property type="term" value="F:ATP binding"/>
    <property type="evidence" value="ECO:0007669"/>
    <property type="project" value="UniProtKB-UniRule"/>
</dbReference>
<dbReference type="Gene3D" id="1.10.510.10">
    <property type="entry name" value="Transferase(Phosphotransferase) domain 1"/>
    <property type="match status" value="1"/>
</dbReference>
<evidence type="ECO:0000256" key="1">
    <source>
        <dbReference type="ARBA" id="ARBA00012513"/>
    </source>
</evidence>
<dbReference type="FunFam" id="3.30.200.20:FF:000003">
    <property type="entry name" value="Non-specific serine/threonine protein kinase"/>
    <property type="match status" value="1"/>
</dbReference>